<reference evidence="9" key="1">
    <citation type="submission" date="2022-12" db="EMBL/GenBank/DDBJ databases">
        <title>Draft genome assemblies for two species of Escallonia (Escalloniales).</title>
        <authorList>
            <person name="Chanderbali A."/>
            <person name="Dervinis C."/>
            <person name="Anghel I."/>
            <person name="Soltis D."/>
            <person name="Soltis P."/>
            <person name="Zapata F."/>
        </authorList>
    </citation>
    <scope>NUCLEOTIDE SEQUENCE</scope>
    <source>
        <strain evidence="9">UCBG92.1500</strain>
        <tissue evidence="9">Leaf</tissue>
    </source>
</reference>
<evidence type="ECO:0000256" key="2">
    <source>
        <dbReference type="ARBA" id="ARBA00022473"/>
    </source>
</evidence>
<organism evidence="9 10">
    <name type="scientific">Escallonia rubra</name>
    <dbReference type="NCBI Taxonomy" id="112253"/>
    <lineage>
        <taxon>Eukaryota</taxon>
        <taxon>Viridiplantae</taxon>
        <taxon>Streptophyta</taxon>
        <taxon>Embryophyta</taxon>
        <taxon>Tracheophyta</taxon>
        <taxon>Spermatophyta</taxon>
        <taxon>Magnoliopsida</taxon>
        <taxon>eudicotyledons</taxon>
        <taxon>Gunneridae</taxon>
        <taxon>Pentapetalae</taxon>
        <taxon>asterids</taxon>
        <taxon>campanulids</taxon>
        <taxon>Escalloniales</taxon>
        <taxon>Escalloniaceae</taxon>
        <taxon>Escallonia</taxon>
    </lineage>
</organism>
<name>A0AA88UMM6_9ASTE</name>
<evidence type="ECO:0000256" key="8">
    <source>
        <dbReference type="SAM" id="MobiDB-lite"/>
    </source>
</evidence>
<dbReference type="GO" id="GO:0048367">
    <property type="term" value="P:shoot system development"/>
    <property type="evidence" value="ECO:0007669"/>
    <property type="project" value="UniProtKB-ARBA"/>
</dbReference>
<protein>
    <submittedName>
        <fullName evidence="9">Uncharacterized protein</fullName>
    </submittedName>
</protein>
<proteinExistence type="inferred from homology"/>
<evidence type="ECO:0000313" key="9">
    <source>
        <dbReference type="EMBL" id="KAK2987676.1"/>
    </source>
</evidence>
<evidence type="ECO:0000256" key="1">
    <source>
        <dbReference type="ARBA" id="ARBA00004162"/>
    </source>
</evidence>
<dbReference type="GO" id="GO:0008285">
    <property type="term" value="P:negative regulation of cell population proliferation"/>
    <property type="evidence" value="ECO:0007669"/>
    <property type="project" value="InterPro"/>
</dbReference>
<dbReference type="PANTHER" id="PTHR47596:SF2">
    <property type="entry name" value="SMALL POLYPEPTIDE DEVIL 9"/>
    <property type="match status" value="1"/>
</dbReference>
<dbReference type="InterPro" id="IPR012552">
    <property type="entry name" value="DVL"/>
</dbReference>
<sequence>MAACVQASRTDTCELKRSQLEDQVYGPNRVYGRCDGPCGDDIEEAERELDGIGKVMEYYMDEKWKLSKDDSSSHSYNSSKSSSLMRSISQKSSTTKSKTFSKSSSFKCPLSRNPSQRSSSSKSPLSRSSSQRCADFTRKCSSLAKEQKAKFYIVKRCIAMLISRNKHGDS</sequence>
<dbReference type="PANTHER" id="PTHR47596">
    <property type="entry name" value="DVL13"/>
    <property type="match status" value="1"/>
</dbReference>
<keyword evidence="4" id="KW-0812">Transmembrane</keyword>
<dbReference type="EMBL" id="JAVXUO010000954">
    <property type="protein sequence ID" value="KAK2987676.1"/>
    <property type="molecule type" value="Genomic_DNA"/>
</dbReference>
<comment type="subcellular location">
    <subcellularLocation>
        <location evidence="1">Cell membrane</location>
        <topology evidence="1">Single-pass membrane protein</topology>
    </subcellularLocation>
</comment>
<keyword evidence="5" id="KW-1133">Transmembrane helix</keyword>
<dbReference type="Pfam" id="PF08137">
    <property type="entry name" value="DVL"/>
    <property type="match status" value="1"/>
</dbReference>
<gene>
    <name evidence="9" type="ORF">RJ640_002169</name>
</gene>
<comment type="caution">
    <text evidence="9">The sequence shown here is derived from an EMBL/GenBank/DDBJ whole genome shotgun (WGS) entry which is preliminary data.</text>
</comment>
<dbReference type="GO" id="GO:0005886">
    <property type="term" value="C:plasma membrane"/>
    <property type="evidence" value="ECO:0007669"/>
    <property type="project" value="UniProtKB-SubCell"/>
</dbReference>
<evidence type="ECO:0000256" key="5">
    <source>
        <dbReference type="ARBA" id="ARBA00022989"/>
    </source>
</evidence>
<keyword evidence="3" id="KW-1003">Cell membrane</keyword>
<dbReference type="AlphaFoldDB" id="A0AA88UMM6"/>
<evidence type="ECO:0000256" key="4">
    <source>
        <dbReference type="ARBA" id="ARBA00022692"/>
    </source>
</evidence>
<evidence type="ECO:0000313" key="10">
    <source>
        <dbReference type="Proteomes" id="UP001187471"/>
    </source>
</evidence>
<dbReference type="InterPro" id="IPR052692">
    <property type="entry name" value="DVL_RTFL_polypeptides"/>
</dbReference>
<keyword evidence="6" id="KW-0472">Membrane</keyword>
<evidence type="ECO:0000256" key="7">
    <source>
        <dbReference type="ARBA" id="ARBA00024340"/>
    </source>
</evidence>
<evidence type="ECO:0000256" key="3">
    <source>
        <dbReference type="ARBA" id="ARBA00022475"/>
    </source>
</evidence>
<evidence type="ECO:0000256" key="6">
    <source>
        <dbReference type="ARBA" id="ARBA00023136"/>
    </source>
</evidence>
<dbReference type="Proteomes" id="UP001187471">
    <property type="component" value="Unassembled WGS sequence"/>
</dbReference>
<comment type="similarity">
    <text evidence="7">Belongs to the DVL/RTFL small polypeptides family.</text>
</comment>
<feature type="compositionally biased region" description="Low complexity" evidence="8">
    <location>
        <begin position="73"/>
        <end position="132"/>
    </location>
</feature>
<keyword evidence="10" id="KW-1185">Reference proteome</keyword>
<feature type="region of interest" description="Disordered" evidence="8">
    <location>
        <begin position="66"/>
        <end position="134"/>
    </location>
</feature>
<accession>A0AA88UMM6</accession>
<keyword evidence="2" id="KW-0217">Developmental protein</keyword>